<proteinExistence type="predicted"/>
<dbReference type="AlphaFoldDB" id="A0AAP0JHJ5"/>
<evidence type="ECO:0000313" key="2">
    <source>
        <dbReference type="EMBL" id="KAK9133745.1"/>
    </source>
</evidence>
<reference evidence="2 3" key="1">
    <citation type="submission" date="2024-01" db="EMBL/GenBank/DDBJ databases">
        <title>Genome assemblies of Stephania.</title>
        <authorList>
            <person name="Yang L."/>
        </authorList>
    </citation>
    <scope>NUCLEOTIDE SEQUENCE [LARGE SCALE GENOMIC DNA]</scope>
    <source>
        <strain evidence="2">JXDWG</strain>
        <tissue evidence="2">Leaf</tissue>
    </source>
</reference>
<accession>A0AAP0JHJ5</accession>
<organism evidence="2 3">
    <name type="scientific">Stephania cephalantha</name>
    <dbReference type="NCBI Taxonomy" id="152367"/>
    <lineage>
        <taxon>Eukaryota</taxon>
        <taxon>Viridiplantae</taxon>
        <taxon>Streptophyta</taxon>
        <taxon>Embryophyta</taxon>
        <taxon>Tracheophyta</taxon>
        <taxon>Spermatophyta</taxon>
        <taxon>Magnoliopsida</taxon>
        <taxon>Ranunculales</taxon>
        <taxon>Menispermaceae</taxon>
        <taxon>Menispermoideae</taxon>
        <taxon>Cissampelideae</taxon>
        <taxon>Stephania</taxon>
    </lineage>
</organism>
<evidence type="ECO:0000256" key="1">
    <source>
        <dbReference type="SAM" id="MobiDB-lite"/>
    </source>
</evidence>
<sequence>MGRVKIACERSGTIRRMSQRVGKAKAAKLALTPRTEEEEETTRTQTGTKKCRCHFLINIKKNADSL</sequence>
<comment type="caution">
    <text evidence="2">The sequence shown here is derived from an EMBL/GenBank/DDBJ whole genome shotgun (WGS) entry which is preliminary data.</text>
</comment>
<dbReference type="Proteomes" id="UP001419268">
    <property type="component" value="Unassembled WGS sequence"/>
</dbReference>
<name>A0AAP0JHJ5_9MAGN</name>
<protein>
    <submittedName>
        <fullName evidence="2">Uncharacterized protein</fullName>
    </submittedName>
</protein>
<dbReference type="EMBL" id="JBBNAG010000005">
    <property type="protein sequence ID" value="KAK9133745.1"/>
    <property type="molecule type" value="Genomic_DNA"/>
</dbReference>
<evidence type="ECO:0000313" key="3">
    <source>
        <dbReference type="Proteomes" id="UP001419268"/>
    </source>
</evidence>
<gene>
    <name evidence="2" type="ORF">Scep_013273</name>
</gene>
<keyword evidence="3" id="KW-1185">Reference proteome</keyword>
<feature type="region of interest" description="Disordered" evidence="1">
    <location>
        <begin position="17"/>
        <end position="46"/>
    </location>
</feature>